<accession>A0A8F3E144</accession>
<organism evidence="2">
    <name type="scientific">Cressdnaviricota sp</name>
    <dbReference type="NCBI Taxonomy" id="2748378"/>
    <lineage>
        <taxon>Viruses</taxon>
        <taxon>Monodnaviria</taxon>
        <taxon>Shotokuvirae</taxon>
        <taxon>Cressdnaviricota</taxon>
    </lineage>
</organism>
<evidence type="ECO:0000256" key="1">
    <source>
        <dbReference type="SAM" id="MobiDB-lite"/>
    </source>
</evidence>
<feature type="region of interest" description="Disordered" evidence="1">
    <location>
        <begin position="1"/>
        <end position="35"/>
    </location>
</feature>
<dbReference type="EMBL" id="MT446306">
    <property type="protein sequence ID" value="QWY79443.1"/>
    <property type="molecule type" value="Genomic_DNA"/>
</dbReference>
<sequence>MPPRYLNRRRTYGVSRRRKFTSSRYRKSSRAPRRTYRKSIRRMSRRGMINMLSKKKRDTMLSSAPSGVNPPPGGIASGTSIIISPVTGTSNLFETGVHSFLFCPSQKTLTPSNATYTAQRTNTYCYYKGFAETFTFLPNDNSVWWHRRIVFSSRRRYAEENQITSGSNVLAPAASAGGVSRRKYLDMSESTGTDGFADIQALIVADVFRGTLDVDFVDPLRAKLDKSQITVHSDRLVTLKSTNDVPNPRVVKHYTPINKTVVYDDTEQGVSIQPSQYSVMGKSGIGNLYILDFFECPVPNDTTTTTLNLSSQMTAYWHEK</sequence>
<protein>
    <submittedName>
        <fullName evidence="2">Capsid protein</fullName>
    </submittedName>
</protein>
<reference evidence="2" key="1">
    <citation type="submission" date="2020-05" db="EMBL/GenBank/DDBJ databases">
        <title>Viral metagenome analysis of wild birds revealed diverse small circular ssDNA viral genomes.</title>
        <authorList>
            <person name="Yao Y."/>
            <person name="Zhang W."/>
        </authorList>
    </citation>
    <scope>NUCLEOTIDE SEQUENCE</scope>
    <source>
        <strain evidence="2">Wd-yyx-10</strain>
    </source>
</reference>
<proteinExistence type="predicted"/>
<name>A0A8F3E144_9VIRU</name>
<evidence type="ECO:0000313" key="2">
    <source>
        <dbReference type="EMBL" id="QWY79443.1"/>
    </source>
</evidence>